<dbReference type="Proteomes" id="UP000431401">
    <property type="component" value="Unassembled WGS sequence"/>
</dbReference>
<accession>A0A7K0DP90</accession>
<keyword evidence="3" id="KW-0812">Transmembrane</keyword>
<dbReference type="InterPro" id="IPR027383">
    <property type="entry name" value="Znf_put"/>
</dbReference>
<dbReference type="AlphaFoldDB" id="A0A7K0DP90"/>
<keyword evidence="3" id="KW-0472">Membrane</keyword>
<name>A0A7K0DP90_9NOCA</name>
<sequence length="243" mass="25287">MTETAPVADPESGDRYATWDGPYLLGALGRADRLEYEEHLAGCPDCRAAVAELSGLPGLLGRVDADVALALLDAAPLPEPAVTAPAPVIPLPHRQVPHRPVRRRATAVAGAIAAAAAAVAIAVPITATLTERSAPPAAAQVVAERQMDPVVPTPVSASFKVIDMHGKATVEMSCNYASGGAPYQTAFELWLNERSGPPQRLAGWWSGPGDALTLSRTTDLNPDRVRSVEIRGAGGKTILVGTL</sequence>
<evidence type="ECO:0000259" key="4">
    <source>
        <dbReference type="Pfam" id="PF13490"/>
    </source>
</evidence>
<organism evidence="5 6">
    <name type="scientific">Nocardia aurantia</name>
    <dbReference type="NCBI Taxonomy" id="2585199"/>
    <lineage>
        <taxon>Bacteria</taxon>
        <taxon>Bacillati</taxon>
        <taxon>Actinomycetota</taxon>
        <taxon>Actinomycetes</taxon>
        <taxon>Mycobacteriales</taxon>
        <taxon>Nocardiaceae</taxon>
        <taxon>Nocardia</taxon>
    </lineage>
</organism>
<dbReference type="RefSeq" id="WP_319942968.1">
    <property type="nucleotide sequence ID" value="NZ_WEGI01000005.1"/>
</dbReference>
<feature type="transmembrane region" description="Helical" evidence="3">
    <location>
        <begin position="107"/>
        <end position="127"/>
    </location>
</feature>
<dbReference type="Gene3D" id="1.10.10.1320">
    <property type="entry name" value="Anti-sigma factor, zinc-finger domain"/>
    <property type="match status" value="1"/>
</dbReference>
<evidence type="ECO:0000256" key="3">
    <source>
        <dbReference type="SAM" id="Phobius"/>
    </source>
</evidence>
<keyword evidence="3" id="KW-1133">Transmembrane helix</keyword>
<dbReference type="EMBL" id="WEGI01000005">
    <property type="protein sequence ID" value="MQY27202.1"/>
    <property type="molecule type" value="Genomic_DNA"/>
</dbReference>
<proteinExistence type="predicted"/>
<dbReference type="InterPro" id="IPR041916">
    <property type="entry name" value="Anti_sigma_zinc_sf"/>
</dbReference>
<keyword evidence="2" id="KW-0804">Transcription</keyword>
<evidence type="ECO:0000256" key="2">
    <source>
        <dbReference type="ARBA" id="ARBA00023163"/>
    </source>
</evidence>
<protein>
    <recommendedName>
        <fullName evidence="4">Putative zinc-finger domain-containing protein</fullName>
    </recommendedName>
</protein>
<comment type="caution">
    <text evidence="5">The sequence shown here is derived from an EMBL/GenBank/DDBJ whole genome shotgun (WGS) entry which is preliminary data.</text>
</comment>
<evidence type="ECO:0000313" key="6">
    <source>
        <dbReference type="Proteomes" id="UP000431401"/>
    </source>
</evidence>
<dbReference type="Pfam" id="PF13490">
    <property type="entry name" value="zf-HC2"/>
    <property type="match status" value="1"/>
</dbReference>
<gene>
    <name evidence="5" type="ORF">NRB56_27840</name>
</gene>
<reference evidence="5 6" key="1">
    <citation type="submission" date="2019-10" db="EMBL/GenBank/DDBJ databases">
        <title>Nocardia macrotermitis sp. nov. and Nocardia aurantia sp. nov., isolated from the gut of fungus growing-termite Macrotermes natalensis.</title>
        <authorList>
            <person name="Benndorf R."/>
            <person name="Schwitalla J."/>
            <person name="Martin K."/>
            <person name="De Beer W."/>
            <person name="Kaster A.-K."/>
            <person name="Vollmers J."/>
            <person name="Poulsen M."/>
            <person name="Beemelmanns C."/>
        </authorList>
    </citation>
    <scope>NUCLEOTIDE SEQUENCE [LARGE SCALE GENOMIC DNA]</scope>
    <source>
        <strain evidence="5 6">RB56</strain>
    </source>
</reference>
<evidence type="ECO:0000313" key="5">
    <source>
        <dbReference type="EMBL" id="MQY27202.1"/>
    </source>
</evidence>
<evidence type="ECO:0000256" key="1">
    <source>
        <dbReference type="ARBA" id="ARBA00023015"/>
    </source>
</evidence>
<keyword evidence="6" id="KW-1185">Reference proteome</keyword>
<keyword evidence="1" id="KW-0805">Transcription regulation</keyword>
<feature type="domain" description="Putative zinc-finger" evidence="4">
    <location>
        <begin position="22"/>
        <end position="47"/>
    </location>
</feature>